<evidence type="ECO:0000313" key="6">
    <source>
        <dbReference type="Proteomes" id="UP000008909"/>
    </source>
</evidence>
<reference evidence="5" key="1">
    <citation type="journal article" date="2011" name="Genome Biol.">
        <title>The draft genome of the carcinogenic human liver fluke Clonorchis sinensis.</title>
        <authorList>
            <person name="Wang X."/>
            <person name="Chen W."/>
            <person name="Huang Y."/>
            <person name="Sun J."/>
            <person name="Men J."/>
            <person name="Liu H."/>
            <person name="Luo F."/>
            <person name="Guo L."/>
            <person name="Lv X."/>
            <person name="Deng C."/>
            <person name="Zhou C."/>
            <person name="Fan Y."/>
            <person name="Li X."/>
            <person name="Huang L."/>
            <person name="Hu Y."/>
            <person name="Liang C."/>
            <person name="Hu X."/>
            <person name="Xu J."/>
            <person name="Yu X."/>
        </authorList>
    </citation>
    <scope>NUCLEOTIDE SEQUENCE [LARGE SCALE GENOMIC DNA]</scope>
    <source>
        <strain evidence="5">Henan</strain>
    </source>
</reference>
<feature type="compositionally biased region" description="Polar residues" evidence="3">
    <location>
        <begin position="100"/>
        <end position="122"/>
    </location>
</feature>
<feature type="compositionally biased region" description="Polar residues" evidence="3">
    <location>
        <begin position="81"/>
        <end position="92"/>
    </location>
</feature>
<dbReference type="Pfam" id="PF09745">
    <property type="entry name" value="NSRP1_N"/>
    <property type="match status" value="1"/>
</dbReference>
<dbReference type="EMBL" id="DF144220">
    <property type="protein sequence ID" value="GAA56325.1"/>
    <property type="molecule type" value="Genomic_DNA"/>
</dbReference>
<keyword evidence="2" id="KW-0175">Coiled coil</keyword>
<organism evidence="5 6">
    <name type="scientific">Clonorchis sinensis</name>
    <name type="common">Chinese liver fluke</name>
    <dbReference type="NCBI Taxonomy" id="79923"/>
    <lineage>
        <taxon>Eukaryota</taxon>
        <taxon>Metazoa</taxon>
        <taxon>Spiralia</taxon>
        <taxon>Lophotrochozoa</taxon>
        <taxon>Platyhelminthes</taxon>
        <taxon>Trematoda</taxon>
        <taxon>Digenea</taxon>
        <taxon>Opisthorchiida</taxon>
        <taxon>Opisthorchiata</taxon>
        <taxon>Opisthorchiidae</taxon>
        <taxon>Clonorchis</taxon>
    </lineage>
</organism>
<dbReference type="InterPro" id="IPR042816">
    <property type="entry name" value="Nsrp1"/>
</dbReference>
<evidence type="ECO:0000256" key="3">
    <source>
        <dbReference type="SAM" id="MobiDB-lite"/>
    </source>
</evidence>
<dbReference type="AlphaFoldDB" id="G7YTP5"/>
<feature type="region of interest" description="Disordered" evidence="3">
    <location>
        <begin position="347"/>
        <end position="450"/>
    </location>
</feature>
<dbReference type="Proteomes" id="UP000008909">
    <property type="component" value="Unassembled WGS sequence"/>
</dbReference>
<dbReference type="InterPro" id="IPR018612">
    <property type="entry name" value="NSRP1_N"/>
</dbReference>
<accession>G7YTP5</accession>
<feature type="compositionally biased region" description="Low complexity" evidence="3">
    <location>
        <begin position="350"/>
        <end position="361"/>
    </location>
</feature>
<keyword evidence="6" id="KW-1185">Reference proteome</keyword>
<feature type="compositionally biased region" description="Basic and acidic residues" evidence="3">
    <location>
        <begin position="376"/>
        <end position="415"/>
    </location>
</feature>
<gene>
    <name evidence="5" type="ORF">CLF_110599</name>
</gene>
<feature type="domain" description="Nuclear speckle splicing regulatory protein 1 N-terminal" evidence="4">
    <location>
        <begin position="212"/>
        <end position="330"/>
    </location>
</feature>
<evidence type="ECO:0000256" key="1">
    <source>
        <dbReference type="ARBA" id="ARBA00010126"/>
    </source>
</evidence>
<protein>
    <submittedName>
        <fullName evidence="5">Coiled-coil domain-containing protein 55</fullName>
    </submittedName>
</protein>
<sequence length="494" mass="56905">MFHHNRKSAVGTSLPQWLLSPGPVLMRRNTRSSKYEPVVEEVELLECNPEYAYVRHSNGTEETVSLRHLAPSTDFGCAPASEQQQLQPNTDSFIKPEPSDSASETEMSNPSEHPLVVQQQRTRPISLQDSHAEDLYDLCQLLYWCLRFPLFFKSKTNVLCMFQVDQMIGKPEQKVYGLSFPTRTAKEKPKTLVESVFAAESDEEPDTAQLTKSDYEKAIEEDPSVFQYDEIYEDIRSEKDRQVNDILGGSKKESKYVGRLLKTAEERKLERELCLERKAQKEIEADAEQYGDKEAFVTSAYKEKLKQLQELVSKREEEQAREDYMDITKQQGLGGFYRYMYQHGMKPEETATASTSSASRMSSRDSRHSSRRSPTPRHETSRQREGTERDRTRSPKKPHSSDRHVDSNRPLDKSQRITTPETSRFPTESKNSRPADSKGGAAFRHKTKRKYDIYSSTDDAHLRELFDRHQKYAPLLNNAHVPHGFDETKRDTSS</sequence>
<comment type="similarity">
    <text evidence="1">Belongs to the NSRP1 family.</text>
</comment>
<name>G7YTP5_CLOSI</name>
<proteinExistence type="inferred from homology"/>
<evidence type="ECO:0000259" key="4">
    <source>
        <dbReference type="Pfam" id="PF09745"/>
    </source>
</evidence>
<dbReference type="GO" id="GO:0000381">
    <property type="term" value="P:regulation of alternative mRNA splicing, via spliceosome"/>
    <property type="evidence" value="ECO:0007669"/>
    <property type="project" value="InterPro"/>
</dbReference>
<evidence type="ECO:0000313" key="5">
    <source>
        <dbReference type="EMBL" id="GAA56325.1"/>
    </source>
</evidence>
<evidence type="ECO:0000256" key="2">
    <source>
        <dbReference type="ARBA" id="ARBA00023054"/>
    </source>
</evidence>
<dbReference type="PANTHER" id="PTHR31938">
    <property type="entry name" value="NUCLEAR SPECKLE SPLICING REGULATORY PROTEIN 1"/>
    <property type="match status" value="1"/>
</dbReference>
<reference key="2">
    <citation type="submission" date="2011-10" db="EMBL/GenBank/DDBJ databases">
        <title>The genome and transcriptome sequence of Clonorchis sinensis provide insights into the carcinogenic liver fluke.</title>
        <authorList>
            <person name="Wang X."/>
            <person name="Huang Y."/>
            <person name="Chen W."/>
            <person name="Liu H."/>
            <person name="Guo L."/>
            <person name="Chen Y."/>
            <person name="Luo F."/>
            <person name="Zhou W."/>
            <person name="Sun J."/>
            <person name="Mao Q."/>
            <person name="Liang P."/>
            <person name="Zhou C."/>
            <person name="Tian Y."/>
            <person name="Men J."/>
            <person name="Lv X."/>
            <person name="Huang L."/>
            <person name="Zhou J."/>
            <person name="Hu Y."/>
            <person name="Li R."/>
            <person name="Zhang F."/>
            <person name="Lei H."/>
            <person name="Li X."/>
            <person name="Hu X."/>
            <person name="Liang C."/>
            <person name="Xu J."/>
            <person name="Wu Z."/>
            <person name="Yu X."/>
        </authorList>
    </citation>
    <scope>NUCLEOTIDE SEQUENCE</scope>
    <source>
        <strain>Henan</strain>
    </source>
</reference>
<feature type="region of interest" description="Disordered" evidence="3">
    <location>
        <begin position="77"/>
        <end position="122"/>
    </location>
</feature>
<dbReference type="PANTHER" id="PTHR31938:SF4">
    <property type="entry name" value="NUCLEAR SPECKLE SPLICING REGULATORY PROTEIN 1"/>
    <property type="match status" value="1"/>
</dbReference>
<feature type="compositionally biased region" description="Polar residues" evidence="3">
    <location>
        <begin position="416"/>
        <end position="429"/>
    </location>
</feature>